<keyword evidence="3" id="KW-1185">Reference proteome</keyword>
<dbReference type="CDD" id="cd00732">
    <property type="entry name" value="CheW"/>
    <property type="match status" value="1"/>
</dbReference>
<evidence type="ECO:0000313" key="2">
    <source>
        <dbReference type="EMBL" id="NHN85014.1"/>
    </source>
</evidence>
<protein>
    <submittedName>
        <fullName evidence="2">Chemotaxis protein CheW</fullName>
    </submittedName>
</protein>
<dbReference type="Gene3D" id="2.30.30.40">
    <property type="entry name" value="SH3 Domains"/>
    <property type="match status" value="1"/>
</dbReference>
<reference evidence="2 3" key="1">
    <citation type="journal article" date="2020" name="Int. J. Syst. Evol. Microbiol.">
        <title>Novel acetic acid bacteria from cider fermentations: Acetobacter conturbans sp. nov. and Acetobacter fallax sp. nov.</title>
        <authorList>
            <person name="Sombolestani A.S."/>
            <person name="Cleenwerck I."/>
            <person name="Cnockaert M."/>
            <person name="Borremans W."/>
            <person name="Wieme A.D."/>
            <person name="De Vuyst L."/>
            <person name="Vandamme P."/>
        </authorList>
    </citation>
    <scope>NUCLEOTIDE SEQUENCE [LARGE SCALE GENOMIC DNA]</scope>
    <source>
        <strain evidence="2 3">LMG 30640</strain>
    </source>
</reference>
<dbReference type="PANTHER" id="PTHR22617">
    <property type="entry name" value="CHEMOTAXIS SENSOR HISTIDINE KINASE-RELATED"/>
    <property type="match status" value="1"/>
</dbReference>
<dbReference type="Pfam" id="PF01584">
    <property type="entry name" value="CheW"/>
    <property type="match status" value="1"/>
</dbReference>
<dbReference type="InterPro" id="IPR039315">
    <property type="entry name" value="CheW"/>
</dbReference>
<dbReference type="EMBL" id="WOTB01000012">
    <property type="protein sequence ID" value="NHN85014.1"/>
    <property type="molecule type" value="Genomic_DNA"/>
</dbReference>
<proteinExistence type="predicted"/>
<name>A0ABX0JTZ3_9PROT</name>
<dbReference type="Proteomes" id="UP000635278">
    <property type="component" value="Unassembled WGS sequence"/>
</dbReference>
<comment type="caution">
    <text evidence="2">The sequence shown here is derived from an EMBL/GenBank/DDBJ whole genome shotgun (WGS) entry which is preliminary data.</text>
</comment>
<dbReference type="SMART" id="SM00260">
    <property type="entry name" value="CheW"/>
    <property type="match status" value="1"/>
</dbReference>
<dbReference type="InterPro" id="IPR036061">
    <property type="entry name" value="CheW-like_dom_sf"/>
</dbReference>
<organism evidence="2 3">
    <name type="scientific">Acetobacter musti</name>
    <dbReference type="NCBI Taxonomy" id="864732"/>
    <lineage>
        <taxon>Bacteria</taxon>
        <taxon>Pseudomonadati</taxon>
        <taxon>Pseudomonadota</taxon>
        <taxon>Alphaproteobacteria</taxon>
        <taxon>Acetobacterales</taxon>
        <taxon>Acetobacteraceae</taxon>
        <taxon>Acetobacter</taxon>
    </lineage>
</organism>
<dbReference type="RefSeq" id="WP_173583412.1">
    <property type="nucleotide sequence ID" value="NZ_WOTB01000012.1"/>
</dbReference>
<dbReference type="SUPFAM" id="SSF50341">
    <property type="entry name" value="CheW-like"/>
    <property type="match status" value="1"/>
</dbReference>
<feature type="domain" description="CheW-like" evidence="1">
    <location>
        <begin position="14"/>
        <end position="154"/>
    </location>
</feature>
<gene>
    <name evidence="2" type="ORF">GOB93_10215</name>
</gene>
<evidence type="ECO:0000313" key="3">
    <source>
        <dbReference type="Proteomes" id="UP000635278"/>
    </source>
</evidence>
<dbReference type="PANTHER" id="PTHR22617:SF23">
    <property type="entry name" value="CHEMOTAXIS PROTEIN CHEW"/>
    <property type="match status" value="1"/>
</dbReference>
<dbReference type="Gene3D" id="2.40.50.180">
    <property type="entry name" value="CheA-289, Domain 4"/>
    <property type="match status" value="1"/>
</dbReference>
<evidence type="ECO:0000259" key="1">
    <source>
        <dbReference type="PROSITE" id="PS50851"/>
    </source>
</evidence>
<dbReference type="InterPro" id="IPR002545">
    <property type="entry name" value="CheW-lke_dom"/>
</dbReference>
<sequence length="157" mass="16971">MNTEREYDGNSRNSGKVISFAVGEQEYCVDILSVREIRGWTEATPLPGTPPWVRGVINLRGIILPVIDIRVLLRIGSERPVSREVVMVVDIGDKVSGLLVDKVSDIIDVDPAMVQDVPSSVTGDTSGIISGLIALDGRMIGILNLDSVAEQIMEEAV</sequence>
<dbReference type="PROSITE" id="PS50851">
    <property type="entry name" value="CHEW"/>
    <property type="match status" value="1"/>
</dbReference>
<accession>A0ABX0JTZ3</accession>